<organism evidence="1 2">
    <name type="scientific">Ignelater luminosus</name>
    <name type="common">Cucubano</name>
    <name type="synonym">Pyrophorus luminosus</name>
    <dbReference type="NCBI Taxonomy" id="2038154"/>
    <lineage>
        <taxon>Eukaryota</taxon>
        <taxon>Metazoa</taxon>
        <taxon>Ecdysozoa</taxon>
        <taxon>Arthropoda</taxon>
        <taxon>Hexapoda</taxon>
        <taxon>Insecta</taxon>
        <taxon>Pterygota</taxon>
        <taxon>Neoptera</taxon>
        <taxon>Endopterygota</taxon>
        <taxon>Coleoptera</taxon>
        <taxon>Polyphaga</taxon>
        <taxon>Elateriformia</taxon>
        <taxon>Elateroidea</taxon>
        <taxon>Elateridae</taxon>
        <taxon>Agrypninae</taxon>
        <taxon>Pyrophorini</taxon>
        <taxon>Ignelater</taxon>
    </lineage>
</organism>
<evidence type="ECO:0000313" key="1">
    <source>
        <dbReference type="EMBL" id="KAF2888566.1"/>
    </source>
</evidence>
<accession>A0A8K0CP51</accession>
<dbReference type="EMBL" id="VTPC01076051">
    <property type="protein sequence ID" value="KAF2888566.1"/>
    <property type="molecule type" value="Genomic_DNA"/>
</dbReference>
<name>A0A8K0CP51_IGNLU</name>
<reference evidence="1" key="1">
    <citation type="submission" date="2019-08" db="EMBL/GenBank/DDBJ databases">
        <title>The genome of the North American firefly Photinus pyralis.</title>
        <authorList>
            <consortium name="Photinus pyralis genome working group"/>
            <person name="Fallon T.R."/>
            <person name="Sander Lower S.E."/>
            <person name="Weng J.-K."/>
        </authorList>
    </citation>
    <scope>NUCLEOTIDE SEQUENCE</scope>
    <source>
        <strain evidence="1">TRF0915ILg1</strain>
        <tissue evidence="1">Whole body</tissue>
    </source>
</reference>
<dbReference type="Proteomes" id="UP000801492">
    <property type="component" value="Unassembled WGS sequence"/>
</dbReference>
<feature type="non-terminal residue" evidence="1">
    <location>
        <position position="149"/>
    </location>
</feature>
<keyword evidence="2" id="KW-1185">Reference proteome</keyword>
<protein>
    <submittedName>
        <fullName evidence="1">Uncharacterized protein</fullName>
    </submittedName>
</protein>
<dbReference type="OrthoDB" id="6617263at2759"/>
<dbReference type="AlphaFoldDB" id="A0A8K0CP51"/>
<comment type="caution">
    <text evidence="1">The sequence shown here is derived from an EMBL/GenBank/DDBJ whole genome shotgun (WGS) entry which is preliminary data.</text>
</comment>
<gene>
    <name evidence="1" type="ORF">ILUMI_17607</name>
</gene>
<evidence type="ECO:0000313" key="2">
    <source>
        <dbReference type="Proteomes" id="UP000801492"/>
    </source>
</evidence>
<sequence length="149" mass="17533">MSPDEREALMENYARPKEIEEDHWISFMKTEKSLTVLKDKISLTSNIIARANIVTYLVLTCKLNKDLIGLGNVCKYMVTQHLFDDWSVKQAFIDAISSNYNLAKLKEDHWKYINQLLDITLANNELYYQNFLKSYITFRLQNNLSIEEE</sequence>
<proteinExistence type="predicted"/>